<proteinExistence type="predicted"/>
<keyword evidence="3" id="KW-1185">Reference proteome</keyword>
<dbReference type="AlphaFoldDB" id="A0A364Y0A6"/>
<sequence length="149" mass="17329">MSLEHDLQQEKFSSVHNKAAVNILYTSSWLYNLNASRLKDYDITPEQFNVLRILRGSHPKPLMLADIALRMIDKNSNATRLVEKLRQKGFLKREICEENRRQVDIIITDKGLNVLKRIDSDEAEWLAKLKTITKAEAQELNRILDKLRG</sequence>
<organism evidence="2 3">
    <name type="scientific">Pseudochryseolinea flava</name>
    <dbReference type="NCBI Taxonomy" id="2059302"/>
    <lineage>
        <taxon>Bacteria</taxon>
        <taxon>Pseudomonadati</taxon>
        <taxon>Bacteroidota</taxon>
        <taxon>Cytophagia</taxon>
        <taxon>Cytophagales</taxon>
        <taxon>Fulvivirgaceae</taxon>
        <taxon>Pseudochryseolinea</taxon>
    </lineage>
</organism>
<dbReference type="PANTHER" id="PTHR33164:SF43">
    <property type="entry name" value="HTH-TYPE TRANSCRIPTIONAL REPRESSOR YETL"/>
    <property type="match status" value="1"/>
</dbReference>
<feature type="domain" description="HTH marR-type" evidence="1">
    <location>
        <begin position="1"/>
        <end position="149"/>
    </location>
</feature>
<protein>
    <submittedName>
        <fullName evidence="2">MarR family transcriptional regulator</fullName>
    </submittedName>
</protein>
<dbReference type="Gene3D" id="1.10.10.10">
    <property type="entry name" value="Winged helix-like DNA-binding domain superfamily/Winged helix DNA-binding domain"/>
    <property type="match status" value="1"/>
</dbReference>
<dbReference type="PROSITE" id="PS50995">
    <property type="entry name" value="HTH_MARR_2"/>
    <property type="match status" value="1"/>
</dbReference>
<dbReference type="EMBL" id="QMFY01000009">
    <property type="protein sequence ID" value="RAV99712.1"/>
    <property type="molecule type" value="Genomic_DNA"/>
</dbReference>
<name>A0A364Y0A6_9BACT</name>
<dbReference type="Proteomes" id="UP000251889">
    <property type="component" value="Unassembled WGS sequence"/>
</dbReference>
<evidence type="ECO:0000313" key="3">
    <source>
        <dbReference type="Proteomes" id="UP000251889"/>
    </source>
</evidence>
<dbReference type="SMART" id="SM00347">
    <property type="entry name" value="HTH_MARR"/>
    <property type="match status" value="1"/>
</dbReference>
<dbReference type="RefSeq" id="WP_112748059.1">
    <property type="nucleotide sequence ID" value="NZ_QMFY01000009.1"/>
</dbReference>
<accession>A0A364Y0A6</accession>
<dbReference type="GO" id="GO:0003700">
    <property type="term" value="F:DNA-binding transcription factor activity"/>
    <property type="evidence" value="ECO:0007669"/>
    <property type="project" value="InterPro"/>
</dbReference>
<dbReference type="PRINTS" id="PR00598">
    <property type="entry name" value="HTHMARR"/>
</dbReference>
<dbReference type="Pfam" id="PF01047">
    <property type="entry name" value="MarR"/>
    <property type="match status" value="1"/>
</dbReference>
<evidence type="ECO:0000313" key="2">
    <source>
        <dbReference type="EMBL" id="RAV99712.1"/>
    </source>
</evidence>
<dbReference type="PANTHER" id="PTHR33164">
    <property type="entry name" value="TRANSCRIPTIONAL REGULATOR, MARR FAMILY"/>
    <property type="match status" value="1"/>
</dbReference>
<dbReference type="OrthoDB" id="763883at2"/>
<gene>
    <name evidence="2" type="ORF">DQQ10_16785</name>
</gene>
<evidence type="ECO:0000259" key="1">
    <source>
        <dbReference type="PROSITE" id="PS50995"/>
    </source>
</evidence>
<dbReference type="InterPro" id="IPR036388">
    <property type="entry name" value="WH-like_DNA-bd_sf"/>
</dbReference>
<dbReference type="GO" id="GO:0006950">
    <property type="term" value="P:response to stress"/>
    <property type="evidence" value="ECO:0007669"/>
    <property type="project" value="TreeGrafter"/>
</dbReference>
<comment type="caution">
    <text evidence="2">The sequence shown here is derived from an EMBL/GenBank/DDBJ whole genome shotgun (WGS) entry which is preliminary data.</text>
</comment>
<dbReference type="SUPFAM" id="SSF46785">
    <property type="entry name" value="Winged helix' DNA-binding domain"/>
    <property type="match status" value="1"/>
</dbReference>
<dbReference type="InterPro" id="IPR039422">
    <property type="entry name" value="MarR/SlyA-like"/>
</dbReference>
<reference evidence="2 3" key="1">
    <citation type="submission" date="2018-06" db="EMBL/GenBank/DDBJ databases">
        <title>Chryseolinea flavus sp. nov., a member of the phylum Bacteroidetes isolated from soil.</title>
        <authorList>
            <person name="Li Y."/>
            <person name="Wang J."/>
        </authorList>
    </citation>
    <scope>NUCLEOTIDE SEQUENCE [LARGE SCALE GENOMIC DNA]</scope>
    <source>
        <strain evidence="2 3">SDU1-6</strain>
    </source>
</reference>
<dbReference type="InterPro" id="IPR000835">
    <property type="entry name" value="HTH_MarR-typ"/>
</dbReference>
<dbReference type="InterPro" id="IPR036390">
    <property type="entry name" value="WH_DNA-bd_sf"/>
</dbReference>